<dbReference type="AlphaFoldDB" id="A0A438BS61"/>
<gene>
    <name evidence="1" type="ORF">CK203_087169</name>
</gene>
<comment type="caution">
    <text evidence="1">The sequence shown here is derived from an EMBL/GenBank/DDBJ whole genome shotgun (WGS) entry which is preliminary data.</text>
</comment>
<protein>
    <submittedName>
        <fullName evidence="1">Uncharacterized protein</fullName>
    </submittedName>
</protein>
<evidence type="ECO:0000313" key="1">
    <source>
        <dbReference type="EMBL" id="RVW13710.1"/>
    </source>
</evidence>
<name>A0A438BS61_VITVI</name>
<organism evidence="1 2">
    <name type="scientific">Vitis vinifera</name>
    <name type="common">Grape</name>
    <dbReference type="NCBI Taxonomy" id="29760"/>
    <lineage>
        <taxon>Eukaryota</taxon>
        <taxon>Viridiplantae</taxon>
        <taxon>Streptophyta</taxon>
        <taxon>Embryophyta</taxon>
        <taxon>Tracheophyta</taxon>
        <taxon>Spermatophyta</taxon>
        <taxon>Magnoliopsida</taxon>
        <taxon>eudicotyledons</taxon>
        <taxon>Gunneridae</taxon>
        <taxon>Pentapetalae</taxon>
        <taxon>rosids</taxon>
        <taxon>Vitales</taxon>
        <taxon>Vitaceae</taxon>
        <taxon>Viteae</taxon>
        <taxon>Vitis</taxon>
    </lineage>
</organism>
<evidence type="ECO:0000313" key="2">
    <source>
        <dbReference type="Proteomes" id="UP000288805"/>
    </source>
</evidence>
<proteinExistence type="predicted"/>
<reference evidence="1 2" key="1">
    <citation type="journal article" date="2018" name="PLoS Genet.">
        <title>Population sequencing reveals clonal diversity and ancestral inbreeding in the grapevine cultivar Chardonnay.</title>
        <authorList>
            <person name="Roach M.J."/>
            <person name="Johnson D.L."/>
            <person name="Bohlmann J."/>
            <person name="van Vuuren H.J."/>
            <person name="Jones S.J."/>
            <person name="Pretorius I.S."/>
            <person name="Schmidt S.A."/>
            <person name="Borneman A.R."/>
        </authorList>
    </citation>
    <scope>NUCLEOTIDE SEQUENCE [LARGE SCALE GENOMIC DNA]</scope>
    <source>
        <strain evidence="2">cv. Chardonnay</strain>
        <tissue evidence="1">Leaf</tissue>
    </source>
</reference>
<dbReference type="EMBL" id="QGNW01002646">
    <property type="protein sequence ID" value="RVW13710.1"/>
    <property type="molecule type" value="Genomic_DNA"/>
</dbReference>
<sequence length="72" mass="8102">MKYQPNAPNAKVGMYNLNKDIDMKAKVVAMARRMEELEIKKIREVQAISETPVIHAQLVYALLIGVQSTGML</sequence>
<accession>A0A438BS61</accession>
<dbReference type="Proteomes" id="UP000288805">
    <property type="component" value="Unassembled WGS sequence"/>
</dbReference>